<evidence type="ECO:0000313" key="2">
    <source>
        <dbReference type="Proteomes" id="UP000554235"/>
    </source>
</evidence>
<protein>
    <recommendedName>
        <fullName evidence="3">Ankyrin repeat protein</fullName>
    </recommendedName>
</protein>
<keyword evidence="2" id="KW-1185">Reference proteome</keyword>
<dbReference type="AlphaFoldDB" id="A0A8H4LNA7"/>
<organism evidence="1 2">
    <name type="scientific">Fusarium albosuccineum</name>
    <dbReference type="NCBI Taxonomy" id="1237068"/>
    <lineage>
        <taxon>Eukaryota</taxon>
        <taxon>Fungi</taxon>
        <taxon>Dikarya</taxon>
        <taxon>Ascomycota</taxon>
        <taxon>Pezizomycotina</taxon>
        <taxon>Sordariomycetes</taxon>
        <taxon>Hypocreomycetidae</taxon>
        <taxon>Hypocreales</taxon>
        <taxon>Nectriaceae</taxon>
        <taxon>Fusarium</taxon>
        <taxon>Fusarium decemcellulare species complex</taxon>
    </lineage>
</organism>
<proteinExistence type="predicted"/>
<name>A0A8H4LNA7_9HYPO</name>
<gene>
    <name evidence="1" type="ORF">FALBO_537</name>
</gene>
<reference evidence="1 2" key="1">
    <citation type="submission" date="2020-01" db="EMBL/GenBank/DDBJ databases">
        <title>Identification and distribution of gene clusters putatively required for synthesis of sphingolipid metabolism inhibitors in phylogenetically diverse species of the filamentous fungus Fusarium.</title>
        <authorList>
            <person name="Kim H.-S."/>
            <person name="Busman M."/>
            <person name="Brown D.W."/>
            <person name="Divon H."/>
            <person name="Uhlig S."/>
            <person name="Proctor R.H."/>
        </authorList>
    </citation>
    <scope>NUCLEOTIDE SEQUENCE [LARGE SCALE GENOMIC DNA]</scope>
    <source>
        <strain evidence="1 2">NRRL 20459</strain>
    </source>
</reference>
<evidence type="ECO:0008006" key="3">
    <source>
        <dbReference type="Google" id="ProtNLM"/>
    </source>
</evidence>
<dbReference type="Proteomes" id="UP000554235">
    <property type="component" value="Unassembled WGS sequence"/>
</dbReference>
<dbReference type="EMBL" id="JAADYS010000065">
    <property type="protein sequence ID" value="KAF4472555.1"/>
    <property type="molecule type" value="Genomic_DNA"/>
</dbReference>
<evidence type="ECO:0000313" key="1">
    <source>
        <dbReference type="EMBL" id="KAF4472555.1"/>
    </source>
</evidence>
<sequence length="94" mass="10383">MSIKNRRRDAALQMTCRKALDSLDFCILRKLLEKGCVPNQNQAAGSGQTLETALDIAFADSDRAAMRQLLDAGVEYRVWGLAEKQRETQGPGEA</sequence>
<comment type="caution">
    <text evidence="1">The sequence shown here is derived from an EMBL/GenBank/DDBJ whole genome shotgun (WGS) entry which is preliminary data.</text>
</comment>
<accession>A0A8H4LNA7</accession>